<comment type="caution">
    <text evidence="1">The sequence shown here is derived from an EMBL/GenBank/DDBJ whole genome shotgun (WGS) entry which is preliminary data.</text>
</comment>
<dbReference type="Proteomes" id="UP000287651">
    <property type="component" value="Unassembled WGS sequence"/>
</dbReference>
<reference evidence="1 2" key="1">
    <citation type="journal article" date="2014" name="Agronomy (Basel)">
        <title>A Draft Genome Sequence for Ensete ventricosum, the Drought-Tolerant Tree Against Hunger.</title>
        <authorList>
            <person name="Harrison J."/>
            <person name="Moore K.A."/>
            <person name="Paszkiewicz K."/>
            <person name="Jones T."/>
            <person name="Grant M."/>
            <person name="Ambacheew D."/>
            <person name="Muzemil S."/>
            <person name="Studholme D.J."/>
        </authorList>
    </citation>
    <scope>NUCLEOTIDE SEQUENCE [LARGE SCALE GENOMIC DNA]</scope>
</reference>
<proteinExistence type="predicted"/>
<protein>
    <submittedName>
        <fullName evidence="1">Uncharacterized protein</fullName>
    </submittedName>
</protein>
<name>A0A426ZQP2_ENSVE</name>
<accession>A0A426ZQP2</accession>
<evidence type="ECO:0000313" key="2">
    <source>
        <dbReference type="Proteomes" id="UP000287651"/>
    </source>
</evidence>
<sequence length="73" mass="7739">MSGLPVVSSWPPPRFCGTGGSPTTRAVYPPKATAYHLDSVVRAIQPSLTGGLPVEIFVKVVPSHFRIPAGLLR</sequence>
<dbReference type="AlphaFoldDB" id="A0A426ZQP2"/>
<dbReference type="EMBL" id="AMZH03005461">
    <property type="protein sequence ID" value="RRT66337.1"/>
    <property type="molecule type" value="Genomic_DNA"/>
</dbReference>
<organism evidence="1 2">
    <name type="scientific">Ensete ventricosum</name>
    <name type="common">Abyssinian banana</name>
    <name type="synonym">Musa ensete</name>
    <dbReference type="NCBI Taxonomy" id="4639"/>
    <lineage>
        <taxon>Eukaryota</taxon>
        <taxon>Viridiplantae</taxon>
        <taxon>Streptophyta</taxon>
        <taxon>Embryophyta</taxon>
        <taxon>Tracheophyta</taxon>
        <taxon>Spermatophyta</taxon>
        <taxon>Magnoliopsida</taxon>
        <taxon>Liliopsida</taxon>
        <taxon>Zingiberales</taxon>
        <taxon>Musaceae</taxon>
        <taxon>Ensete</taxon>
    </lineage>
</organism>
<evidence type="ECO:0000313" key="1">
    <source>
        <dbReference type="EMBL" id="RRT66337.1"/>
    </source>
</evidence>
<gene>
    <name evidence="1" type="ORF">B296_00023697</name>
</gene>